<evidence type="ECO:0000313" key="2">
    <source>
        <dbReference type="EMBL" id="MFC4095280.1"/>
    </source>
</evidence>
<proteinExistence type="predicted"/>
<accession>A0ABV8JLI1</accession>
<comment type="caution">
    <text evidence="2">The sequence shown here is derived from an EMBL/GenBank/DDBJ whole genome shotgun (WGS) entry which is preliminary data.</text>
</comment>
<dbReference type="InterPro" id="IPR029045">
    <property type="entry name" value="ClpP/crotonase-like_dom_sf"/>
</dbReference>
<dbReference type="Proteomes" id="UP001595814">
    <property type="component" value="Unassembled WGS sequence"/>
</dbReference>
<dbReference type="SMART" id="SM00245">
    <property type="entry name" value="TSPc"/>
    <property type="match status" value="1"/>
</dbReference>
<dbReference type="PANTHER" id="PTHR32060:SF22">
    <property type="entry name" value="CARBOXYL-TERMINAL-PROCESSING PEPTIDASE 3, CHLOROPLASTIC"/>
    <property type="match status" value="1"/>
</dbReference>
<dbReference type="EMBL" id="JBHSAW010000004">
    <property type="protein sequence ID" value="MFC4095280.1"/>
    <property type="molecule type" value="Genomic_DNA"/>
</dbReference>
<sequence length="531" mass="61300">MEEDEKLIRVGKIWGFLKYYHPQVTKGKFNWDEELFSILSQIESISTKDEFSETVSIWINSLGKVKNCKECHSSNPDIHHQNKNINLSWIRDKNTFNQRLIDQLAFIESNRQVGKSHYISQNKAKWAAKNVIPQNEHQHFNLSWKSKNFRLLTLFRLWNMVEYFFPYKYQMDISWDTALMNALPKFKNAATELDFHLAILELVVHLNDSHAGFSTPLIKKFFGTKFIPSKFNWVNKKVIITGHYNDSLSLLNNLKIGDIIVKKDNRDVMEIFRDAQHLIQGSNDNAKFAYAWDKIFNGNTDSTRLEIIRDEKPMTIKVGRYEFKDFNFERPSFEKYKILENNIGYVNLGALEQKDVDEMMVELMNTKGIVFDIRNYPKGTLYAISNYLNPESKPFVLISEPDLKYPGKFKLQKTLNCGGKGKINNYYKGEIIILVNERTISHAEFTAMALQTYNKCTTIGSQTLAADGNVSVIPLPGDLKTRMTGIGIFYPDGTETQRKGVRIDIEVSPTLNGIKNGHDEVLEKALSILQN</sequence>
<organism evidence="2 3">
    <name type="scientific">Euzebyella saccharophila</name>
    <dbReference type="NCBI Taxonomy" id="679664"/>
    <lineage>
        <taxon>Bacteria</taxon>
        <taxon>Pseudomonadati</taxon>
        <taxon>Bacteroidota</taxon>
        <taxon>Flavobacteriia</taxon>
        <taxon>Flavobacteriales</taxon>
        <taxon>Flavobacteriaceae</taxon>
        <taxon>Euzebyella</taxon>
    </lineage>
</organism>
<evidence type="ECO:0000313" key="3">
    <source>
        <dbReference type="Proteomes" id="UP001595814"/>
    </source>
</evidence>
<dbReference type="InterPro" id="IPR005151">
    <property type="entry name" value="Tail-specific_protease"/>
</dbReference>
<feature type="domain" description="Tail specific protease" evidence="1">
    <location>
        <begin position="311"/>
        <end position="508"/>
    </location>
</feature>
<protein>
    <submittedName>
        <fullName evidence="2">S41 family peptidase</fullName>
    </submittedName>
</protein>
<name>A0ABV8JLI1_9FLAO</name>
<evidence type="ECO:0000259" key="1">
    <source>
        <dbReference type="SMART" id="SM00245"/>
    </source>
</evidence>
<dbReference type="RefSeq" id="WP_192461018.1">
    <property type="nucleotide sequence ID" value="NZ_JACYFJ010000001.1"/>
</dbReference>
<dbReference type="Gene3D" id="3.30.750.44">
    <property type="match status" value="1"/>
</dbReference>
<dbReference type="SUPFAM" id="SSF52096">
    <property type="entry name" value="ClpP/crotonase"/>
    <property type="match status" value="1"/>
</dbReference>
<dbReference type="PANTHER" id="PTHR32060">
    <property type="entry name" value="TAIL-SPECIFIC PROTEASE"/>
    <property type="match status" value="1"/>
</dbReference>
<keyword evidence="3" id="KW-1185">Reference proteome</keyword>
<dbReference type="Pfam" id="PF03572">
    <property type="entry name" value="Peptidase_S41"/>
    <property type="match status" value="1"/>
</dbReference>
<dbReference type="Gene3D" id="3.90.226.10">
    <property type="entry name" value="2-enoyl-CoA Hydratase, Chain A, domain 1"/>
    <property type="match status" value="1"/>
</dbReference>
<reference evidence="3" key="1">
    <citation type="journal article" date="2019" name="Int. J. Syst. Evol. Microbiol.">
        <title>The Global Catalogue of Microorganisms (GCM) 10K type strain sequencing project: providing services to taxonomists for standard genome sequencing and annotation.</title>
        <authorList>
            <consortium name="The Broad Institute Genomics Platform"/>
            <consortium name="The Broad Institute Genome Sequencing Center for Infectious Disease"/>
            <person name="Wu L."/>
            <person name="Ma J."/>
        </authorList>
    </citation>
    <scope>NUCLEOTIDE SEQUENCE [LARGE SCALE GENOMIC DNA]</scope>
    <source>
        <strain evidence="3">CECT 7477</strain>
    </source>
</reference>
<gene>
    <name evidence="2" type="ORF">ACFOUT_05310</name>
</gene>